<keyword evidence="3 6" id="KW-0812">Transmembrane</keyword>
<feature type="transmembrane region" description="Helical" evidence="6">
    <location>
        <begin position="99"/>
        <end position="123"/>
    </location>
</feature>
<evidence type="ECO:0000256" key="6">
    <source>
        <dbReference type="SAM" id="Phobius"/>
    </source>
</evidence>
<evidence type="ECO:0000313" key="8">
    <source>
        <dbReference type="Proteomes" id="UP001361570"/>
    </source>
</evidence>
<dbReference type="Pfam" id="PF03649">
    <property type="entry name" value="UPF0014"/>
    <property type="match status" value="1"/>
</dbReference>
<evidence type="ECO:0000256" key="4">
    <source>
        <dbReference type="ARBA" id="ARBA00022989"/>
    </source>
</evidence>
<dbReference type="PANTHER" id="PTHR30028:SF0">
    <property type="entry name" value="PROTEIN ALUMINUM SENSITIVE 3"/>
    <property type="match status" value="1"/>
</dbReference>
<comment type="caution">
    <text evidence="7">The sequence shown here is derived from an EMBL/GenBank/DDBJ whole genome shotgun (WGS) entry which is preliminary data.</text>
</comment>
<name>A0ABU8DU17_9ACTN</name>
<gene>
    <name evidence="7" type="ORF">TEK04_10500</name>
</gene>
<dbReference type="EMBL" id="JBAPLU010000009">
    <property type="protein sequence ID" value="MEI4272153.1"/>
    <property type="molecule type" value="Genomic_DNA"/>
</dbReference>
<feature type="transmembrane region" description="Helical" evidence="6">
    <location>
        <begin position="129"/>
        <end position="149"/>
    </location>
</feature>
<dbReference type="Proteomes" id="UP001361570">
    <property type="component" value="Unassembled WGS sequence"/>
</dbReference>
<dbReference type="InterPro" id="IPR005226">
    <property type="entry name" value="UPF0014_fam"/>
</dbReference>
<evidence type="ECO:0000313" key="7">
    <source>
        <dbReference type="EMBL" id="MEI4272153.1"/>
    </source>
</evidence>
<dbReference type="RefSeq" id="WP_336404289.1">
    <property type="nucleotide sequence ID" value="NZ_JBAPLU010000009.1"/>
</dbReference>
<feature type="transmembrane region" description="Helical" evidence="6">
    <location>
        <begin position="6"/>
        <end position="26"/>
    </location>
</feature>
<comment type="similarity">
    <text evidence="2">Belongs to the UPF0014 family.</text>
</comment>
<proteinExistence type="inferred from homology"/>
<comment type="subcellular location">
    <subcellularLocation>
        <location evidence="1">Membrane</location>
        <topology evidence="1">Multi-pass membrane protein</topology>
    </subcellularLocation>
</comment>
<sequence>MGSSVVQLGPGLLVALAALLVLGVLVGRVSGLGQQRPVLWACLRAALQLAAVSSVIVLVVRSLWASAALAVIMLTVAAVTSAGRVTGGPAWGRGAPGRALLLAAPIAAGVLPVLGLVLASGSVPLRGEAVVPVAGIVIGGAMTATSLAGRRMLDELEQRHGEVEAALALGFLPRDAAMLVAQPVAATALVPALDQTRTVGLVTLPGAYVGVLLGGGSALQAGAAQLLVLVGLLAAEAIAVWVITEQVTRSAVRRARPTQ</sequence>
<protein>
    <submittedName>
        <fullName evidence="7">ABC transporter permease</fullName>
    </submittedName>
</protein>
<feature type="transmembrane region" description="Helical" evidence="6">
    <location>
        <begin position="225"/>
        <end position="244"/>
    </location>
</feature>
<evidence type="ECO:0000256" key="2">
    <source>
        <dbReference type="ARBA" id="ARBA00005268"/>
    </source>
</evidence>
<evidence type="ECO:0000256" key="5">
    <source>
        <dbReference type="ARBA" id="ARBA00023136"/>
    </source>
</evidence>
<reference evidence="7 8" key="1">
    <citation type="submission" date="2024-03" db="EMBL/GenBank/DDBJ databases">
        <title>Draft genome sequence of Klenkia sp. LSe6-5.</title>
        <authorList>
            <person name="Duangmal K."/>
            <person name="Chantavorakit T."/>
        </authorList>
    </citation>
    <scope>NUCLEOTIDE SEQUENCE [LARGE SCALE GENOMIC DNA]</scope>
    <source>
        <strain evidence="7 8">LSe6-5</strain>
    </source>
</reference>
<feature type="transmembrane region" description="Helical" evidence="6">
    <location>
        <begin position="199"/>
        <end position="219"/>
    </location>
</feature>
<organism evidence="7 8">
    <name type="scientific">Klenkia sesuvii</name>
    <dbReference type="NCBI Taxonomy" id="3103137"/>
    <lineage>
        <taxon>Bacteria</taxon>
        <taxon>Bacillati</taxon>
        <taxon>Actinomycetota</taxon>
        <taxon>Actinomycetes</taxon>
        <taxon>Geodermatophilales</taxon>
        <taxon>Geodermatophilaceae</taxon>
        <taxon>Klenkia</taxon>
    </lineage>
</organism>
<evidence type="ECO:0000256" key="1">
    <source>
        <dbReference type="ARBA" id="ARBA00004141"/>
    </source>
</evidence>
<feature type="transmembrane region" description="Helical" evidence="6">
    <location>
        <begin position="38"/>
        <end position="60"/>
    </location>
</feature>
<dbReference type="PANTHER" id="PTHR30028">
    <property type="entry name" value="UPF0014 INNER MEMBRANE PROTEIN YBBM-RELATED"/>
    <property type="match status" value="1"/>
</dbReference>
<accession>A0ABU8DU17</accession>
<keyword evidence="5 6" id="KW-0472">Membrane</keyword>
<keyword evidence="8" id="KW-1185">Reference proteome</keyword>
<keyword evidence="4 6" id="KW-1133">Transmembrane helix</keyword>
<feature type="transmembrane region" description="Helical" evidence="6">
    <location>
        <begin position="66"/>
        <end position="87"/>
    </location>
</feature>
<evidence type="ECO:0000256" key="3">
    <source>
        <dbReference type="ARBA" id="ARBA00022692"/>
    </source>
</evidence>